<gene>
    <name evidence="1" type="ORF">Rhe02_55110</name>
</gene>
<dbReference type="Proteomes" id="UP000612899">
    <property type="component" value="Unassembled WGS sequence"/>
</dbReference>
<name>A0A8J3QCS9_9ACTN</name>
<dbReference type="AlphaFoldDB" id="A0A8J3QCS9"/>
<sequence>MTAEVGTDTAHTMPTLVDAMVGVRCEDMADDAKLHAAIIARRNYLREEARLLTGWARVVRQRRAADTSQRQAADELGVSRTAVRAGKAKQ</sequence>
<evidence type="ECO:0000313" key="1">
    <source>
        <dbReference type="EMBL" id="GIH07444.1"/>
    </source>
</evidence>
<organism evidence="1 2">
    <name type="scientific">Rhizocola hellebori</name>
    <dbReference type="NCBI Taxonomy" id="1392758"/>
    <lineage>
        <taxon>Bacteria</taxon>
        <taxon>Bacillati</taxon>
        <taxon>Actinomycetota</taxon>
        <taxon>Actinomycetes</taxon>
        <taxon>Micromonosporales</taxon>
        <taxon>Micromonosporaceae</taxon>
        <taxon>Rhizocola</taxon>
    </lineage>
</organism>
<reference evidence="1" key="1">
    <citation type="submission" date="2021-01" db="EMBL/GenBank/DDBJ databases">
        <title>Whole genome shotgun sequence of Rhizocola hellebori NBRC 109834.</title>
        <authorList>
            <person name="Komaki H."/>
            <person name="Tamura T."/>
        </authorList>
    </citation>
    <scope>NUCLEOTIDE SEQUENCE</scope>
    <source>
        <strain evidence="1">NBRC 109834</strain>
    </source>
</reference>
<keyword evidence="2" id="KW-1185">Reference proteome</keyword>
<accession>A0A8J3QCS9</accession>
<proteinExistence type="predicted"/>
<dbReference type="EMBL" id="BONY01000036">
    <property type="protein sequence ID" value="GIH07444.1"/>
    <property type="molecule type" value="Genomic_DNA"/>
</dbReference>
<comment type="caution">
    <text evidence="1">The sequence shown here is derived from an EMBL/GenBank/DDBJ whole genome shotgun (WGS) entry which is preliminary data.</text>
</comment>
<evidence type="ECO:0000313" key="2">
    <source>
        <dbReference type="Proteomes" id="UP000612899"/>
    </source>
</evidence>
<protein>
    <submittedName>
        <fullName evidence="1">Uncharacterized protein</fullName>
    </submittedName>
</protein>
<dbReference type="RefSeq" id="WP_203911234.1">
    <property type="nucleotide sequence ID" value="NZ_BONY01000036.1"/>
</dbReference>